<keyword evidence="3" id="KW-1185">Reference proteome</keyword>
<dbReference type="KEGG" id="phm:PSMK_29580"/>
<sequence length="135" mass="15028">MPADPDHAADPLAFSETARGPDRRVNVLDVRGTGLERRRGPGRRRSDFAKAAEEGEMTPEQFLMVKAIDAFKRVNDRPFPSWCEVLEVMRKLGYRKTMPSELTIKGAQDWSEAPDAAAFGFSDAEEETEADLEAA</sequence>
<gene>
    <name evidence="2" type="ordered locus">PSMK_29580</name>
</gene>
<dbReference type="STRING" id="1142394.PSMK_29580"/>
<feature type="region of interest" description="Disordered" evidence="1">
    <location>
        <begin position="115"/>
        <end position="135"/>
    </location>
</feature>
<name>I0IIM9_PHYMF</name>
<feature type="region of interest" description="Disordered" evidence="1">
    <location>
        <begin position="24"/>
        <end position="56"/>
    </location>
</feature>
<evidence type="ECO:0000313" key="2">
    <source>
        <dbReference type="EMBL" id="BAM05117.1"/>
    </source>
</evidence>
<evidence type="ECO:0000313" key="3">
    <source>
        <dbReference type="Proteomes" id="UP000007881"/>
    </source>
</evidence>
<evidence type="ECO:0000256" key="1">
    <source>
        <dbReference type="SAM" id="MobiDB-lite"/>
    </source>
</evidence>
<protein>
    <submittedName>
        <fullName evidence="2">Uncharacterized protein</fullName>
    </submittedName>
</protein>
<proteinExistence type="predicted"/>
<dbReference type="Proteomes" id="UP000007881">
    <property type="component" value="Chromosome"/>
</dbReference>
<feature type="compositionally biased region" description="Basic and acidic residues" evidence="1">
    <location>
        <begin position="34"/>
        <end position="53"/>
    </location>
</feature>
<accession>I0IIM9</accession>
<organism evidence="2 3">
    <name type="scientific">Phycisphaera mikurensis (strain NBRC 102666 / KCTC 22515 / FYK2301M01)</name>
    <dbReference type="NCBI Taxonomy" id="1142394"/>
    <lineage>
        <taxon>Bacteria</taxon>
        <taxon>Pseudomonadati</taxon>
        <taxon>Planctomycetota</taxon>
        <taxon>Phycisphaerae</taxon>
        <taxon>Phycisphaerales</taxon>
        <taxon>Phycisphaeraceae</taxon>
        <taxon>Phycisphaera</taxon>
    </lineage>
</organism>
<dbReference type="AlphaFoldDB" id="I0IIM9"/>
<feature type="compositionally biased region" description="Acidic residues" evidence="1">
    <location>
        <begin position="123"/>
        <end position="135"/>
    </location>
</feature>
<dbReference type="HOGENOM" id="CLU_1883822_0_0_0"/>
<dbReference type="RefSeq" id="WP_014438325.1">
    <property type="nucleotide sequence ID" value="NC_017080.1"/>
</dbReference>
<dbReference type="EMBL" id="AP012338">
    <property type="protein sequence ID" value="BAM05117.1"/>
    <property type="molecule type" value="Genomic_DNA"/>
</dbReference>
<dbReference type="OrthoDB" id="266522at2"/>
<reference evidence="2 3" key="1">
    <citation type="submission" date="2012-02" db="EMBL/GenBank/DDBJ databases">
        <title>Complete genome sequence of Phycisphaera mikurensis NBRC 102666.</title>
        <authorList>
            <person name="Ankai A."/>
            <person name="Hosoyama A."/>
            <person name="Terui Y."/>
            <person name="Sekine M."/>
            <person name="Fukai R."/>
            <person name="Kato Y."/>
            <person name="Nakamura S."/>
            <person name="Yamada-Narita S."/>
            <person name="Kawakoshi A."/>
            <person name="Fukunaga Y."/>
            <person name="Yamazaki S."/>
            <person name="Fujita N."/>
        </authorList>
    </citation>
    <scope>NUCLEOTIDE SEQUENCE [LARGE SCALE GENOMIC DNA]</scope>
    <source>
        <strain evidence="3">NBRC 102666 / KCTC 22515 / FYK2301M01</strain>
    </source>
</reference>